<feature type="compositionally biased region" description="Polar residues" evidence="1">
    <location>
        <begin position="7"/>
        <end position="17"/>
    </location>
</feature>
<dbReference type="EMBL" id="CAJOBD010064022">
    <property type="protein sequence ID" value="CAF4391849.1"/>
    <property type="molecule type" value="Genomic_DNA"/>
</dbReference>
<gene>
    <name evidence="2" type="ORF">JBS370_LOCUS43176</name>
</gene>
<sequence>YEDKLSNSKNLRSPYTSNNQEEEDNNNNDDDDDSELYQFECESGDGEEINDDDDDDTDEEIQSRIKQGNFHAPEDILAEHEQNILNKKIDSSDELSI</sequence>
<reference evidence="2" key="1">
    <citation type="submission" date="2021-02" db="EMBL/GenBank/DDBJ databases">
        <authorList>
            <person name="Nowell W R."/>
        </authorList>
    </citation>
    <scope>NUCLEOTIDE SEQUENCE</scope>
</reference>
<proteinExistence type="predicted"/>
<dbReference type="AlphaFoldDB" id="A0A820NPK9"/>
<evidence type="ECO:0000313" key="3">
    <source>
        <dbReference type="Proteomes" id="UP000663836"/>
    </source>
</evidence>
<feature type="compositionally biased region" description="Acidic residues" evidence="1">
    <location>
        <begin position="42"/>
        <end position="60"/>
    </location>
</feature>
<evidence type="ECO:0000256" key="1">
    <source>
        <dbReference type="SAM" id="MobiDB-lite"/>
    </source>
</evidence>
<dbReference type="Proteomes" id="UP000663836">
    <property type="component" value="Unassembled WGS sequence"/>
</dbReference>
<protein>
    <submittedName>
        <fullName evidence="2">Uncharacterized protein</fullName>
    </submittedName>
</protein>
<evidence type="ECO:0000313" key="2">
    <source>
        <dbReference type="EMBL" id="CAF4391849.1"/>
    </source>
</evidence>
<feature type="region of interest" description="Disordered" evidence="1">
    <location>
        <begin position="1"/>
        <end position="61"/>
    </location>
</feature>
<comment type="caution">
    <text evidence="2">The sequence shown here is derived from an EMBL/GenBank/DDBJ whole genome shotgun (WGS) entry which is preliminary data.</text>
</comment>
<feature type="compositionally biased region" description="Acidic residues" evidence="1">
    <location>
        <begin position="20"/>
        <end position="35"/>
    </location>
</feature>
<accession>A0A820NPK9</accession>
<organism evidence="2 3">
    <name type="scientific">Rotaria sordida</name>
    <dbReference type="NCBI Taxonomy" id="392033"/>
    <lineage>
        <taxon>Eukaryota</taxon>
        <taxon>Metazoa</taxon>
        <taxon>Spiralia</taxon>
        <taxon>Gnathifera</taxon>
        <taxon>Rotifera</taxon>
        <taxon>Eurotatoria</taxon>
        <taxon>Bdelloidea</taxon>
        <taxon>Philodinida</taxon>
        <taxon>Philodinidae</taxon>
        <taxon>Rotaria</taxon>
    </lineage>
</organism>
<feature type="non-terminal residue" evidence="2">
    <location>
        <position position="97"/>
    </location>
</feature>
<feature type="non-terminal residue" evidence="2">
    <location>
        <position position="1"/>
    </location>
</feature>
<name>A0A820NPK9_9BILA</name>